<gene>
    <name evidence="1" type="ORF">PLEPLA_LOCUS24257</name>
</gene>
<sequence length="218" mass="23867">MGVIEVLRNEGGHSGLELPHQLKWVWEKRDGSRVECMNLVSWSCHGANGGSGAEGQKSSAPVWKINDGGATERQTDGCTDRQMYRQMYGQTETLRNWPYLTDSKISERGCGGGGSANSWSAHRLSLHFLFNHRSLRDILPSIYHTQKKSRCSLSLRDEGLRSAERQTAGLPLIHLAGGGFGLRQSGQPADLWVRAPVALGRQPARASTGARMTEAIGL</sequence>
<evidence type="ECO:0000313" key="2">
    <source>
        <dbReference type="Proteomes" id="UP001153269"/>
    </source>
</evidence>
<protein>
    <submittedName>
        <fullName evidence="1">Uncharacterized protein</fullName>
    </submittedName>
</protein>
<dbReference type="Proteomes" id="UP001153269">
    <property type="component" value="Unassembled WGS sequence"/>
</dbReference>
<dbReference type="AlphaFoldDB" id="A0A9N7USF5"/>
<dbReference type="EMBL" id="CADEAL010001868">
    <property type="protein sequence ID" value="CAB1436222.1"/>
    <property type="molecule type" value="Genomic_DNA"/>
</dbReference>
<evidence type="ECO:0000313" key="1">
    <source>
        <dbReference type="EMBL" id="CAB1436222.1"/>
    </source>
</evidence>
<comment type="caution">
    <text evidence="1">The sequence shown here is derived from an EMBL/GenBank/DDBJ whole genome shotgun (WGS) entry which is preliminary data.</text>
</comment>
<proteinExistence type="predicted"/>
<keyword evidence="2" id="KW-1185">Reference proteome</keyword>
<accession>A0A9N7USF5</accession>
<name>A0A9N7USF5_PLEPL</name>
<organism evidence="1 2">
    <name type="scientific">Pleuronectes platessa</name>
    <name type="common">European plaice</name>
    <dbReference type="NCBI Taxonomy" id="8262"/>
    <lineage>
        <taxon>Eukaryota</taxon>
        <taxon>Metazoa</taxon>
        <taxon>Chordata</taxon>
        <taxon>Craniata</taxon>
        <taxon>Vertebrata</taxon>
        <taxon>Euteleostomi</taxon>
        <taxon>Actinopterygii</taxon>
        <taxon>Neopterygii</taxon>
        <taxon>Teleostei</taxon>
        <taxon>Neoteleostei</taxon>
        <taxon>Acanthomorphata</taxon>
        <taxon>Carangaria</taxon>
        <taxon>Pleuronectiformes</taxon>
        <taxon>Pleuronectoidei</taxon>
        <taxon>Pleuronectidae</taxon>
        <taxon>Pleuronectes</taxon>
    </lineage>
</organism>
<reference evidence="1" key="1">
    <citation type="submission" date="2020-03" db="EMBL/GenBank/DDBJ databases">
        <authorList>
            <person name="Weist P."/>
        </authorList>
    </citation>
    <scope>NUCLEOTIDE SEQUENCE</scope>
</reference>